<dbReference type="EMBL" id="CAFBMH010000001">
    <property type="protein sequence ID" value="CAB4888350.1"/>
    <property type="molecule type" value="Genomic_DNA"/>
</dbReference>
<gene>
    <name evidence="1" type="ORF">UFOPK2754_00203</name>
    <name evidence="2" type="ORF">UFOPK3139_00162</name>
    <name evidence="3" type="ORF">UFOPK3543_00022</name>
</gene>
<reference evidence="1" key="1">
    <citation type="submission" date="2020-05" db="EMBL/GenBank/DDBJ databases">
        <authorList>
            <person name="Chiriac C."/>
            <person name="Salcher M."/>
            <person name="Ghai R."/>
            <person name="Kavagutti S V."/>
        </authorList>
    </citation>
    <scope>NUCLEOTIDE SEQUENCE</scope>
</reference>
<dbReference type="EMBL" id="CAFABA010000003">
    <property type="protein sequence ID" value="CAB4813210.1"/>
    <property type="molecule type" value="Genomic_DNA"/>
</dbReference>
<proteinExistence type="predicted"/>
<dbReference type="SUPFAM" id="SSF140453">
    <property type="entry name" value="EsxAB dimer-like"/>
    <property type="match status" value="1"/>
</dbReference>
<evidence type="ECO:0000313" key="3">
    <source>
        <dbReference type="EMBL" id="CAB4888350.1"/>
    </source>
</evidence>
<evidence type="ECO:0000313" key="1">
    <source>
        <dbReference type="EMBL" id="CAB4726774.1"/>
    </source>
</evidence>
<evidence type="ECO:0000313" key="2">
    <source>
        <dbReference type="EMBL" id="CAB4813210.1"/>
    </source>
</evidence>
<organism evidence="1">
    <name type="scientific">freshwater metagenome</name>
    <dbReference type="NCBI Taxonomy" id="449393"/>
    <lineage>
        <taxon>unclassified sequences</taxon>
        <taxon>metagenomes</taxon>
        <taxon>ecological metagenomes</taxon>
    </lineage>
</organism>
<name>A0A6J6RW27_9ZZZZ</name>
<sequence>MEGLDDAVALVRSRLDALADGRRRDTALTDGWQGGHRDRFEAAIREIELRVRRVNEALALVALAGRRARDEQVCS</sequence>
<dbReference type="EMBL" id="CAEZYR010000004">
    <property type="protein sequence ID" value="CAB4726774.1"/>
    <property type="molecule type" value="Genomic_DNA"/>
</dbReference>
<dbReference type="AlphaFoldDB" id="A0A6J6RW27"/>
<dbReference type="InterPro" id="IPR036689">
    <property type="entry name" value="ESAT-6-like_sf"/>
</dbReference>
<protein>
    <submittedName>
        <fullName evidence="1">Unannotated protein</fullName>
    </submittedName>
</protein>
<accession>A0A6J6RW27</accession>